<name>A0AA43QWV4_9LECA</name>
<comment type="caution">
    <text evidence="4">The sequence shown here is derived from an EMBL/GenBank/DDBJ whole genome shotgun (WGS) entry which is preliminary data.</text>
</comment>
<sequence length="612" mass="68800">MKPHKIAQDEIDPPKKAAEPFASPTKGILLTPGAGTSRKKNVSFLQYDVKPEDESAYEDSFVAQEVDQDDTPSKKTHRQETRPGPSAFTKTLLEMSKQRANEHLNLVGNKKVPQHKPVPKILAIQDTSEKDPDQTIDLAKPRSRSGKHWKRQYETYFSNSDREMKSIIKYGQNVKSYAVKRDSEASMLSEQLQKESARVKEMEAKILRITKKLNIAQELDTKPASYHARLISELAQQTALASKYEQEVDRYRKALQRQPATENIDSSLRESKKTSHETHDQLRNSQQASARDEIEVLQRKANDAESKADKLQEENAALKRSLARVKTEMSSYDDRRQAREERLQKRMEKHKVQKDAAEAQLDQLRKDYQQLLVKSTSTAENVLPASRHQPHETYGKKGLPFATSEHTTPRSRPATEVKITSISPRKRRQPPAVDIWSSQSPEGGEDEGLSSPNKERMDLAPSSVKHDIHRALKEIDLNLGTSEKASMALVSPKIRDDVVPHKEPIGYEDEVPIYPSSTSWRASRDINTTASSPAKLGPTRKSLHSEARELGSFRATTGRSASMISAHGGHRLGSMASVRSGTPLTSDRAAAARARLAERKADNRRARQAINR</sequence>
<feature type="region of interest" description="Disordered" evidence="2">
    <location>
        <begin position="55"/>
        <end position="87"/>
    </location>
</feature>
<feature type="domain" description="Spindle pole body-associated protein cut12" evidence="3">
    <location>
        <begin position="113"/>
        <end position="214"/>
    </location>
</feature>
<gene>
    <name evidence="4" type="ORF">OHK93_002945</name>
</gene>
<feature type="region of interest" description="Disordered" evidence="2">
    <location>
        <begin position="1"/>
        <end position="41"/>
    </location>
</feature>
<feature type="region of interest" description="Disordered" evidence="2">
    <location>
        <begin position="99"/>
        <end position="144"/>
    </location>
</feature>
<dbReference type="Pfam" id="PF11500">
    <property type="entry name" value="Cut12"/>
    <property type="match status" value="1"/>
</dbReference>
<feature type="compositionally biased region" description="Basic and acidic residues" evidence="2">
    <location>
        <begin position="267"/>
        <end position="282"/>
    </location>
</feature>
<reference evidence="4" key="1">
    <citation type="journal article" date="2023" name="Genome Biol. Evol.">
        <title>First Whole Genome Sequence and Flow Cytometry Genome Size Data for the Lichen-Forming Fungus Ramalina farinacea (Ascomycota).</title>
        <authorList>
            <person name="Llewellyn T."/>
            <person name="Mian S."/>
            <person name="Hill R."/>
            <person name="Leitch I.J."/>
            <person name="Gaya E."/>
        </authorList>
    </citation>
    <scope>NUCLEOTIDE SEQUENCE</scope>
    <source>
        <strain evidence="4">LIQ254RAFAR</strain>
    </source>
</reference>
<feature type="compositionally biased region" description="Basic and acidic residues" evidence="2">
    <location>
        <begin position="453"/>
        <end position="464"/>
    </location>
</feature>
<evidence type="ECO:0000256" key="1">
    <source>
        <dbReference type="SAM" id="Coils"/>
    </source>
</evidence>
<feature type="compositionally biased region" description="Basic and acidic residues" evidence="2">
    <location>
        <begin position="1"/>
        <end position="18"/>
    </location>
</feature>
<evidence type="ECO:0000256" key="2">
    <source>
        <dbReference type="SAM" id="MobiDB-lite"/>
    </source>
</evidence>
<protein>
    <recommendedName>
        <fullName evidence="3">Spindle pole body-associated protein cut12 domain-containing protein</fullName>
    </recommendedName>
</protein>
<accession>A0AA43QWV4</accession>
<feature type="coiled-coil region" evidence="1">
    <location>
        <begin position="185"/>
        <end position="254"/>
    </location>
</feature>
<evidence type="ECO:0000313" key="5">
    <source>
        <dbReference type="Proteomes" id="UP001161017"/>
    </source>
</evidence>
<feature type="region of interest" description="Disordered" evidence="2">
    <location>
        <begin position="379"/>
        <end position="464"/>
    </location>
</feature>
<feature type="compositionally biased region" description="Basic and acidic residues" evidence="2">
    <location>
        <begin position="595"/>
        <end position="605"/>
    </location>
</feature>
<dbReference type="EMBL" id="JAPUFD010000015">
    <property type="protein sequence ID" value="MDI1491735.1"/>
    <property type="molecule type" value="Genomic_DNA"/>
</dbReference>
<keyword evidence="1" id="KW-0175">Coiled coil</keyword>
<feature type="region of interest" description="Disordered" evidence="2">
    <location>
        <begin position="572"/>
        <end position="612"/>
    </location>
</feature>
<dbReference type="InterPro" id="IPR021589">
    <property type="entry name" value="Cut12"/>
</dbReference>
<feature type="region of interest" description="Disordered" evidence="2">
    <location>
        <begin position="255"/>
        <end position="292"/>
    </location>
</feature>
<organism evidence="4 5">
    <name type="scientific">Ramalina farinacea</name>
    <dbReference type="NCBI Taxonomy" id="258253"/>
    <lineage>
        <taxon>Eukaryota</taxon>
        <taxon>Fungi</taxon>
        <taxon>Dikarya</taxon>
        <taxon>Ascomycota</taxon>
        <taxon>Pezizomycotina</taxon>
        <taxon>Lecanoromycetes</taxon>
        <taxon>OSLEUM clade</taxon>
        <taxon>Lecanoromycetidae</taxon>
        <taxon>Lecanorales</taxon>
        <taxon>Lecanorineae</taxon>
        <taxon>Ramalinaceae</taxon>
        <taxon>Ramalina</taxon>
    </lineage>
</organism>
<evidence type="ECO:0000313" key="4">
    <source>
        <dbReference type="EMBL" id="MDI1491735.1"/>
    </source>
</evidence>
<dbReference type="Proteomes" id="UP001161017">
    <property type="component" value="Unassembled WGS sequence"/>
</dbReference>
<keyword evidence="5" id="KW-1185">Reference proteome</keyword>
<dbReference type="AlphaFoldDB" id="A0AA43QWV4"/>
<evidence type="ECO:0000259" key="3">
    <source>
        <dbReference type="Pfam" id="PF11500"/>
    </source>
</evidence>
<proteinExistence type="predicted"/>
<feature type="region of interest" description="Disordered" evidence="2">
    <location>
        <begin position="525"/>
        <end position="546"/>
    </location>
</feature>